<dbReference type="InterPro" id="IPR029787">
    <property type="entry name" value="Nucleotide_cyclase"/>
</dbReference>
<dbReference type="SMART" id="SM01080">
    <property type="entry name" value="CHASE2"/>
    <property type="match status" value="1"/>
</dbReference>
<dbReference type="Gene3D" id="3.30.70.1230">
    <property type="entry name" value="Nucleotide cyclase"/>
    <property type="match status" value="1"/>
</dbReference>
<keyword evidence="1" id="KW-0472">Membrane</keyword>
<evidence type="ECO:0000313" key="4">
    <source>
        <dbReference type="Proteomes" id="UP001262410"/>
    </source>
</evidence>
<dbReference type="InterPro" id="IPR001054">
    <property type="entry name" value="A/G_cyclase"/>
</dbReference>
<dbReference type="EMBL" id="JAVDPW010000009">
    <property type="protein sequence ID" value="MDR6292586.1"/>
    <property type="molecule type" value="Genomic_DNA"/>
</dbReference>
<gene>
    <name evidence="3" type="ORF">E9232_005126</name>
</gene>
<evidence type="ECO:0000256" key="1">
    <source>
        <dbReference type="SAM" id="Phobius"/>
    </source>
</evidence>
<dbReference type="InterPro" id="IPR007890">
    <property type="entry name" value="CHASE2"/>
</dbReference>
<feature type="transmembrane region" description="Helical" evidence="1">
    <location>
        <begin position="352"/>
        <end position="371"/>
    </location>
</feature>
<keyword evidence="3" id="KW-0456">Lyase</keyword>
<feature type="transmembrane region" description="Helical" evidence="1">
    <location>
        <begin position="378"/>
        <end position="399"/>
    </location>
</feature>
<dbReference type="SUPFAM" id="SSF55073">
    <property type="entry name" value="Nucleotide cyclase"/>
    <property type="match status" value="1"/>
</dbReference>
<dbReference type="Pfam" id="PF05226">
    <property type="entry name" value="CHASE2"/>
    <property type="match status" value="1"/>
</dbReference>
<comment type="caution">
    <text evidence="3">The sequence shown here is derived from an EMBL/GenBank/DDBJ whole genome shotgun (WGS) entry which is preliminary data.</text>
</comment>
<sequence>MRALWRRLGPVLPGLVVLAGLLALRVADPAPLEALRLQSFDLFQRMAPRPYDPDVPVRVVAIDEESLRRVGQWPWPRDRLARLVERLGQAGAAAIALDLVLAEPDRSAPARIAELLAGHADPATLAALTAGLPDPDRDFAAALAQAPSVVAFAISDMPGRAPRITASFAEIGPVRAQLDHFAGAVPSLPMFEEAAWGNGSIGAPSGRDEVLRRLPVVALLGDTPIPSLAVEALRVAQDAKTITLRASTAAMGLEVVRVGTAIVPVAPDGRIWLHFAPDAPAREVPAWQMLDPATPDATVAAAVRGRVVLIGVTAAGFGDTVLTPLHDRIAGVTAHAEILEQMLLGRYLTRPAWAVGLEGTLLLVLGLGLIASWRRLPALVAAGLVALAAAGIAVGAFLAFSRAGLLLDPTLPALGLLLTHGAVAATAQWRVESERRSIRAAFGQYLAPTLVARLAEHPERLRLGGEWREMSFLFTDIANFTALSEAVRPDLLVGTLNAYFDGVCDCVLAAGGTIDKMVGDALHAMFNAPLDQPDHAARAVGCALAVHRFTSEFAAARRAEGMPFGDTRIGVSTGGAVVGNFGSKHHFDYTAYSDVVNMAARLEHANKRLGTPLCIATATAAACPGQVFRPIGRLLLRGLSTPLETVFPEVLCTAPAAAYAAAHAAMCRNEAAAGEMFAALATAHPDDPLARLHARRLAKGTADGDLITID</sequence>
<feature type="domain" description="Guanylate cyclase" evidence="2">
    <location>
        <begin position="471"/>
        <end position="603"/>
    </location>
</feature>
<dbReference type="Pfam" id="PF00211">
    <property type="entry name" value="Guanylate_cyc"/>
    <property type="match status" value="1"/>
</dbReference>
<dbReference type="CDD" id="cd07302">
    <property type="entry name" value="CHD"/>
    <property type="match status" value="1"/>
</dbReference>
<dbReference type="EC" id="4.6.1.1" evidence="3"/>
<dbReference type="Proteomes" id="UP001262410">
    <property type="component" value="Unassembled WGS sequence"/>
</dbReference>
<keyword evidence="1" id="KW-0812">Transmembrane</keyword>
<dbReference type="RefSeq" id="WP_309798806.1">
    <property type="nucleotide sequence ID" value="NZ_JAVDPW010000009.1"/>
</dbReference>
<keyword evidence="4" id="KW-1185">Reference proteome</keyword>
<reference evidence="3 4" key="1">
    <citation type="submission" date="2023-07" db="EMBL/GenBank/DDBJ databases">
        <title>Sorghum-associated microbial communities from plants grown in Nebraska, USA.</title>
        <authorList>
            <person name="Schachtman D."/>
        </authorList>
    </citation>
    <scope>NUCLEOTIDE SEQUENCE [LARGE SCALE GENOMIC DNA]</scope>
    <source>
        <strain evidence="3 4">584</strain>
    </source>
</reference>
<organism evidence="3 4">
    <name type="scientific">Inquilinus ginsengisoli</name>
    <dbReference type="NCBI Taxonomy" id="363840"/>
    <lineage>
        <taxon>Bacteria</taxon>
        <taxon>Pseudomonadati</taxon>
        <taxon>Pseudomonadota</taxon>
        <taxon>Alphaproteobacteria</taxon>
        <taxon>Rhodospirillales</taxon>
        <taxon>Rhodospirillaceae</taxon>
        <taxon>Inquilinus</taxon>
    </lineage>
</organism>
<dbReference type="GO" id="GO:0004016">
    <property type="term" value="F:adenylate cyclase activity"/>
    <property type="evidence" value="ECO:0007669"/>
    <property type="project" value="UniProtKB-EC"/>
</dbReference>
<dbReference type="PROSITE" id="PS50125">
    <property type="entry name" value="GUANYLATE_CYCLASE_2"/>
    <property type="match status" value="1"/>
</dbReference>
<name>A0ABU1JVF2_9PROT</name>
<dbReference type="InterPro" id="IPR050697">
    <property type="entry name" value="Adenylyl/Guanylyl_Cyclase_3/4"/>
</dbReference>
<dbReference type="SMART" id="SM00044">
    <property type="entry name" value="CYCc"/>
    <property type="match status" value="1"/>
</dbReference>
<evidence type="ECO:0000259" key="2">
    <source>
        <dbReference type="PROSITE" id="PS50125"/>
    </source>
</evidence>
<evidence type="ECO:0000313" key="3">
    <source>
        <dbReference type="EMBL" id="MDR6292586.1"/>
    </source>
</evidence>
<dbReference type="PANTHER" id="PTHR43081">
    <property type="entry name" value="ADENYLATE CYCLASE, TERMINAL-DIFFERENTIATION SPECIFIC-RELATED"/>
    <property type="match status" value="1"/>
</dbReference>
<protein>
    <submittedName>
        <fullName evidence="3">Adenylate cyclase</fullName>
        <ecNumber evidence="3">4.6.1.1</ecNumber>
    </submittedName>
</protein>
<keyword evidence="1" id="KW-1133">Transmembrane helix</keyword>
<proteinExistence type="predicted"/>
<accession>A0ABU1JVF2</accession>
<dbReference type="PANTHER" id="PTHR43081:SF20">
    <property type="entry name" value="TWO-COMPONENT RESPONSE REGULATOR"/>
    <property type="match status" value="1"/>
</dbReference>